<dbReference type="Pfam" id="PF25340">
    <property type="entry name" value="BCD_RFX"/>
    <property type="match status" value="1"/>
</dbReference>
<evidence type="ECO:0000313" key="5">
    <source>
        <dbReference type="Proteomes" id="UP000094565"/>
    </source>
</evidence>
<feature type="compositionally biased region" description="Basic and acidic residues" evidence="2">
    <location>
        <begin position="813"/>
        <end position="824"/>
    </location>
</feature>
<dbReference type="EMBL" id="CP014585">
    <property type="protein sequence ID" value="ANZ76107.1"/>
    <property type="molecule type" value="Genomic_DNA"/>
</dbReference>
<evidence type="ECO:0000259" key="3">
    <source>
        <dbReference type="PROSITE" id="PS51526"/>
    </source>
</evidence>
<feature type="region of interest" description="Disordered" evidence="2">
    <location>
        <begin position="801"/>
        <end position="861"/>
    </location>
</feature>
<dbReference type="InterPro" id="IPR057321">
    <property type="entry name" value="RFX1-4/6/8-like_BCD"/>
</dbReference>
<dbReference type="Proteomes" id="UP000094565">
    <property type="component" value="Chromosome 2"/>
</dbReference>
<dbReference type="PROSITE" id="PS51526">
    <property type="entry name" value="RFX_DBD"/>
    <property type="match status" value="1"/>
</dbReference>
<sequence>MQGGNTDSHAATENPPELLSPPPIGQQHVINDPGSVVHSGIPSAQHSRYPSQKLSSDTQNMTLAPAHVVTSTNPGHIQPSPIYSIPRHNSSSRYPVPQMSIQQHQQSITNQAHHPPPHHLHQHSLSFSQPITFSPQQYVFPTPNLPPPSQVQLTFPQAQQVPSQIPDQKSSYGPPMMMEMPQGRHSAQTSSGSISAYVFPPQPGVKQPQKHLKKSHTTVAESDAKLKEQAYSALSIPFDEYANSVKLSESDRDNTPSRQTTNKERQEEASSRERQRQVFGMVVLLKTCELSADSVVARNKIYNYYASICLSNGISPLSAASFGKLVRIVFPLVTTRRLGTRGQSKYHYCGIRLIADSESCPKDSAFPLQFSTSQTTSQNNSSFGSPYQSSVNMSTSQFSQANPPTFTNSPASGSVSVISNRLTSINTADTALSALDSFAHVSLKFDIDLCLKMHYPNKDDEKMEDSITLPELLDHLEAYDTQIPEFNEKNIDSLQALYKDHCVSIFKSLRYMHLNKLFQQVISFPSQLSKEQYAIFVSPYVSSWIVQCDLVTYKAILKMLSKIALQKVPDYVVQQLKVVCTTLPENISNLNLPAVVLQVKQPLVDYFCKLVSRLIRVTMSTGCASKVLSNPQSKKSIIKSWLNNVSFDSLALRVLPCPKENREKVLEILTKQVPLFLESISSSKDIKEIKTEDGTTPILPTDRVVEAFSSFLLTLTKSFPTVPASFFLLCLNSILTTALRDISLAGSEAFSSWWLVKCWIDEWMGWCAEYSGFLLASTATFLLDHPVQSNSEENAYAISSVSNSQNAPSNVQHSHENEKVHESNQGEGIDTGQSVLGRQNSIHSGKNNPDKTDKNEATDHEIDIPVMTDTFDDHLDDEFIHVDEDSIIPSKRQKLEADYVTRMDDESGSQIDSDISLLHKRLDIPEEFTS</sequence>
<dbReference type="OrthoDB" id="10056949at2759"/>
<accession>A0A1B2JDN4</accession>
<protein>
    <submittedName>
        <fullName evidence="4">BA75_02027T0</fullName>
    </submittedName>
</protein>
<dbReference type="PANTHER" id="PTHR12619:SF5">
    <property type="entry name" value="TRANSCRIPTION FACTOR RFX4"/>
    <property type="match status" value="1"/>
</dbReference>
<name>A0A1B2JDN4_PICPA</name>
<evidence type="ECO:0000313" key="4">
    <source>
        <dbReference type="EMBL" id="ANZ76107.1"/>
    </source>
</evidence>
<evidence type="ECO:0000256" key="2">
    <source>
        <dbReference type="SAM" id="MobiDB-lite"/>
    </source>
</evidence>
<feature type="compositionally biased region" description="Polar residues" evidence="2">
    <location>
        <begin position="157"/>
        <end position="171"/>
    </location>
</feature>
<dbReference type="GO" id="GO:0000978">
    <property type="term" value="F:RNA polymerase II cis-regulatory region sequence-specific DNA binding"/>
    <property type="evidence" value="ECO:0007669"/>
    <property type="project" value="TreeGrafter"/>
</dbReference>
<feature type="compositionally biased region" description="Polar residues" evidence="2">
    <location>
        <begin position="825"/>
        <end position="847"/>
    </location>
</feature>
<feature type="region of interest" description="Disordered" evidence="2">
    <location>
        <begin position="1"/>
        <end position="56"/>
    </location>
</feature>
<feature type="domain" description="RFX-type winged-helix" evidence="3">
    <location>
        <begin position="280"/>
        <end position="355"/>
    </location>
</feature>
<feature type="compositionally biased region" description="Basic and acidic residues" evidence="2">
    <location>
        <begin position="848"/>
        <end position="861"/>
    </location>
</feature>
<feature type="compositionally biased region" description="Polar residues" evidence="2">
    <location>
        <begin position="42"/>
        <end position="56"/>
    </location>
</feature>
<organism evidence="4 5">
    <name type="scientific">Komagataella pastoris</name>
    <name type="common">Yeast</name>
    <name type="synonym">Pichia pastoris</name>
    <dbReference type="NCBI Taxonomy" id="4922"/>
    <lineage>
        <taxon>Eukaryota</taxon>
        <taxon>Fungi</taxon>
        <taxon>Dikarya</taxon>
        <taxon>Ascomycota</taxon>
        <taxon>Saccharomycotina</taxon>
        <taxon>Pichiomycetes</taxon>
        <taxon>Pichiales</taxon>
        <taxon>Pichiaceae</taxon>
        <taxon>Komagataella</taxon>
    </lineage>
</organism>
<evidence type="ECO:0000256" key="1">
    <source>
        <dbReference type="ARBA" id="ARBA00023125"/>
    </source>
</evidence>
<feature type="compositionally biased region" description="Polar residues" evidence="2">
    <location>
        <begin position="801"/>
        <end position="812"/>
    </location>
</feature>
<dbReference type="InterPro" id="IPR003150">
    <property type="entry name" value="DNA-bd_RFX"/>
</dbReference>
<feature type="region of interest" description="Disordered" evidence="2">
    <location>
        <begin position="245"/>
        <end position="273"/>
    </location>
</feature>
<keyword evidence="5" id="KW-1185">Reference proteome</keyword>
<feature type="compositionally biased region" description="Polar residues" evidence="2">
    <location>
        <begin position="185"/>
        <end position="194"/>
    </location>
</feature>
<dbReference type="Gene3D" id="1.10.10.10">
    <property type="entry name" value="Winged helix-like DNA-binding domain superfamily/Winged helix DNA-binding domain"/>
    <property type="match status" value="1"/>
</dbReference>
<gene>
    <name evidence="4" type="primary">RFX1</name>
    <name evidence="4" type="ORF">ATY40_BA7502027</name>
</gene>
<keyword evidence="1" id="KW-0238">DNA-binding</keyword>
<proteinExistence type="predicted"/>
<dbReference type="Pfam" id="PF02257">
    <property type="entry name" value="RFX_DNA_binding"/>
    <property type="match status" value="1"/>
</dbReference>
<feature type="region of interest" description="Disordered" evidence="2">
    <location>
        <begin position="157"/>
        <end position="223"/>
    </location>
</feature>
<dbReference type="AlphaFoldDB" id="A0A1B2JDN4"/>
<feature type="compositionally biased region" description="Polar residues" evidence="2">
    <location>
        <begin position="1"/>
        <end position="11"/>
    </location>
</feature>
<dbReference type="SUPFAM" id="SSF46785">
    <property type="entry name" value="Winged helix' DNA-binding domain"/>
    <property type="match status" value="1"/>
</dbReference>
<dbReference type="InterPro" id="IPR039779">
    <property type="entry name" value="RFX-like"/>
</dbReference>
<dbReference type="PANTHER" id="PTHR12619">
    <property type="entry name" value="RFX TRANSCRIPTION FACTOR FAMILY"/>
    <property type="match status" value="1"/>
</dbReference>
<dbReference type="GO" id="GO:0000981">
    <property type="term" value="F:DNA-binding transcription factor activity, RNA polymerase II-specific"/>
    <property type="evidence" value="ECO:0007669"/>
    <property type="project" value="TreeGrafter"/>
</dbReference>
<dbReference type="InterPro" id="IPR036388">
    <property type="entry name" value="WH-like_DNA-bd_sf"/>
</dbReference>
<dbReference type="InterPro" id="IPR036390">
    <property type="entry name" value="WH_DNA-bd_sf"/>
</dbReference>
<reference evidence="4 5" key="1">
    <citation type="submission" date="2016-02" db="EMBL/GenBank/DDBJ databases">
        <title>Comparative genomic and transcriptomic foundation for Pichia pastoris.</title>
        <authorList>
            <person name="Love K.R."/>
            <person name="Shah K.A."/>
            <person name="Whittaker C.A."/>
            <person name="Wu J."/>
            <person name="Bartlett M.C."/>
            <person name="Ma D."/>
            <person name="Leeson R.L."/>
            <person name="Priest M."/>
            <person name="Young S.K."/>
            <person name="Love J.C."/>
        </authorList>
    </citation>
    <scope>NUCLEOTIDE SEQUENCE [LARGE SCALE GENOMIC DNA]</scope>
    <source>
        <strain evidence="4 5">ATCC 28485</strain>
    </source>
</reference>
<feature type="compositionally biased region" description="Basic and acidic residues" evidence="2">
    <location>
        <begin position="248"/>
        <end position="273"/>
    </location>
</feature>